<feature type="compositionally biased region" description="Basic and acidic residues" evidence="1">
    <location>
        <begin position="152"/>
        <end position="162"/>
    </location>
</feature>
<feature type="region of interest" description="Disordered" evidence="1">
    <location>
        <begin position="238"/>
        <end position="627"/>
    </location>
</feature>
<feature type="region of interest" description="Disordered" evidence="1">
    <location>
        <begin position="673"/>
        <end position="712"/>
    </location>
</feature>
<feature type="compositionally biased region" description="Basic and acidic residues" evidence="1">
    <location>
        <begin position="476"/>
        <end position="497"/>
    </location>
</feature>
<evidence type="ECO:0000313" key="2">
    <source>
        <dbReference type="EMBL" id="GJJ77570.1"/>
    </source>
</evidence>
<feature type="compositionally biased region" description="Polar residues" evidence="1">
    <location>
        <begin position="455"/>
        <end position="470"/>
    </location>
</feature>
<reference evidence="2" key="1">
    <citation type="submission" date="2021-11" db="EMBL/GenBank/DDBJ databases">
        <authorList>
            <person name="Herlambang A."/>
            <person name="Guo Y."/>
            <person name="Takashima Y."/>
            <person name="Nishizawa T."/>
        </authorList>
    </citation>
    <scope>NUCLEOTIDE SEQUENCE</scope>
    <source>
        <strain evidence="2">E1425</strain>
    </source>
</reference>
<feature type="compositionally biased region" description="Basic and acidic residues" evidence="1">
    <location>
        <begin position="694"/>
        <end position="712"/>
    </location>
</feature>
<comment type="caution">
    <text evidence="2">The sequence shown here is derived from an EMBL/GenBank/DDBJ whole genome shotgun (WGS) entry which is preliminary data.</text>
</comment>
<name>A0A9P3HJ73_9FUNG</name>
<feature type="compositionally biased region" description="Polar residues" evidence="1">
    <location>
        <begin position="268"/>
        <end position="298"/>
    </location>
</feature>
<feature type="compositionally biased region" description="Basic and acidic residues" evidence="1">
    <location>
        <begin position="436"/>
        <end position="445"/>
    </location>
</feature>
<feature type="compositionally biased region" description="Low complexity" evidence="1">
    <location>
        <begin position="75"/>
        <end position="89"/>
    </location>
</feature>
<feature type="compositionally biased region" description="Low complexity" evidence="1">
    <location>
        <begin position="522"/>
        <end position="538"/>
    </location>
</feature>
<feature type="region of interest" description="Disordered" evidence="1">
    <location>
        <begin position="1"/>
        <end position="97"/>
    </location>
</feature>
<dbReference type="EMBL" id="BQFW01000013">
    <property type="protein sequence ID" value="GJJ77570.1"/>
    <property type="molecule type" value="Genomic_DNA"/>
</dbReference>
<feature type="compositionally biased region" description="Polar residues" evidence="1">
    <location>
        <begin position="590"/>
        <end position="627"/>
    </location>
</feature>
<dbReference type="OrthoDB" id="2422346at2759"/>
<keyword evidence="3" id="KW-1185">Reference proteome</keyword>
<reference evidence="2" key="2">
    <citation type="journal article" date="2022" name="Microbiol. Resour. Announc.">
        <title>Whole-Genome Sequence of Entomortierella parvispora E1425, a Mucoromycotan Fungus Associated with Burkholderiaceae-Related Endosymbiotic Bacteria.</title>
        <authorList>
            <person name="Herlambang A."/>
            <person name="Guo Y."/>
            <person name="Takashima Y."/>
            <person name="Narisawa K."/>
            <person name="Ohta H."/>
            <person name="Nishizawa T."/>
        </authorList>
    </citation>
    <scope>NUCLEOTIDE SEQUENCE</scope>
    <source>
        <strain evidence="2">E1425</strain>
    </source>
</reference>
<evidence type="ECO:0000256" key="1">
    <source>
        <dbReference type="SAM" id="MobiDB-lite"/>
    </source>
</evidence>
<protein>
    <submittedName>
        <fullName evidence="2">Uncharacterized protein</fullName>
    </submittedName>
</protein>
<feature type="compositionally biased region" description="Polar residues" evidence="1">
    <location>
        <begin position="335"/>
        <end position="348"/>
    </location>
</feature>
<sequence length="712" mass="72142">MDTINAVDGDPASIVNKLNPLDPVSATSDFNDAIEGQPTYQGNSAQSNSTSSSSTLRASTPVPYDSGNVENGGPSSVSAATTTAKTTSTHARKPSMTDTVLAGAASVVHAARRLVLHDDEDALDDERKVETLHGEPEARSSSVLPSFLHPVGSDHHGLEFSQRRLSLTRKKKSSSNGASSSSHSVGSLAATSGASSSHAAGSLTATSETREISEAGVGLAAGAGAGVGLVAGAGAESRSGAESASGSALKSGVAGDGSNPDNGRQKDPSQSGNAASHMSSSGADRITASSGGMGQNSPGDGPLSEASQKSATQNSALGVPSSKTLKTMYVAGRDPSSTPQQGMNVDQPSVSRTSASAGSHSSMGVDVPRMVGDPSDSHGGRRGSRSSGLNVDGKTPLADHPHDGHDVHVHDQSVPFKNKATGAGASDETGVNASGDSKDGEEQSHASHYRRPSASGLNVDNRNTKSSAVGPTSLEHPAHEERSAIHVDKAGSTDRTRTGMNVDGQATSSLHLAEASHHDGSSRAGEVAAAGVAGASGVDTLAANSADPPGAEIHGSGLQGSGTPGLQGSDLYGENRVNVNSAKGKGTGNVGQTVLENGQYQNTTTHSQSYSSGGEISDFTAQGSSYDPSSIGGRFVTDVPVGYSGPLPQVAPGEDIVWVKRIIQTEYYDDAVDVEQAPPQKGGSRRSSLGSFLDRLRGEGHRQDINKGKDRA</sequence>
<feature type="compositionally biased region" description="Polar residues" evidence="1">
    <location>
        <begin position="305"/>
        <end position="325"/>
    </location>
</feature>
<accession>A0A9P3HJ73</accession>
<organism evidence="2 3">
    <name type="scientific">Entomortierella parvispora</name>
    <dbReference type="NCBI Taxonomy" id="205924"/>
    <lineage>
        <taxon>Eukaryota</taxon>
        <taxon>Fungi</taxon>
        <taxon>Fungi incertae sedis</taxon>
        <taxon>Mucoromycota</taxon>
        <taxon>Mortierellomycotina</taxon>
        <taxon>Mortierellomycetes</taxon>
        <taxon>Mortierellales</taxon>
        <taxon>Mortierellaceae</taxon>
        <taxon>Entomortierella</taxon>
    </lineage>
</organism>
<proteinExistence type="predicted"/>
<feature type="region of interest" description="Disordered" evidence="1">
    <location>
        <begin position="131"/>
        <end position="207"/>
    </location>
</feature>
<evidence type="ECO:0000313" key="3">
    <source>
        <dbReference type="Proteomes" id="UP000827284"/>
    </source>
</evidence>
<dbReference type="AlphaFoldDB" id="A0A9P3HJ73"/>
<feature type="compositionally biased region" description="Low complexity" evidence="1">
    <location>
        <begin position="238"/>
        <end position="252"/>
    </location>
</feature>
<feature type="compositionally biased region" description="Low complexity" evidence="1">
    <location>
        <begin position="43"/>
        <end position="60"/>
    </location>
</feature>
<feature type="compositionally biased region" description="Low complexity" evidence="1">
    <location>
        <begin position="174"/>
        <end position="207"/>
    </location>
</feature>
<feature type="compositionally biased region" description="Low complexity" evidence="1">
    <location>
        <begin position="349"/>
        <end position="362"/>
    </location>
</feature>
<dbReference type="Proteomes" id="UP000827284">
    <property type="component" value="Unassembled WGS sequence"/>
</dbReference>
<gene>
    <name evidence="2" type="ORF">EMPS_09929</name>
</gene>
<feature type="compositionally biased region" description="Basic and acidic residues" evidence="1">
    <location>
        <begin position="397"/>
        <end position="411"/>
    </location>
</feature>